<gene>
    <name evidence="2" type="ORF">QE109_17115</name>
</gene>
<dbReference type="EMBL" id="JARYZI010000019">
    <property type="protein sequence ID" value="MDH8679870.1"/>
    <property type="molecule type" value="Genomic_DNA"/>
</dbReference>
<evidence type="ECO:0008006" key="4">
    <source>
        <dbReference type="Google" id="ProtNLM"/>
    </source>
</evidence>
<keyword evidence="3" id="KW-1185">Reference proteome</keyword>
<sequence>MNNNIMDNKTVNLQSKQKRMIDYITVSIGLALLVVGLYLIKALTDPKGVMLALPYVAIGIGCGTFGHGMGNIIQRKALKGHPEIARQIAIDQNDERNIAVGNRAKAKAHDMMVYVFGALMLSYALMGVGVLPILLLVGSYLFVIFYGIYYRVKYDKEM</sequence>
<feature type="transmembrane region" description="Helical" evidence="1">
    <location>
        <begin position="21"/>
        <end position="40"/>
    </location>
</feature>
<evidence type="ECO:0000313" key="3">
    <source>
        <dbReference type="Proteomes" id="UP001158045"/>
    </source>
</evidence>
<accession>A0ABT6NHP1</accession>
<dbReference type="Proteomes" id="UP001158045">
    <property type="component" value="Unassembled WGS sequence"/>
</dbReference>
<evidence type="ECO:0000256" key="1">
    <source>
        <dbReference type="SAM" id="Phobius"/>
    </source>
</evidence>
<reference evidence="2 3" key="1">
    <citation type="submission" date="2023-04" db="EMBL/GenBank/DDBJ databases">
        <title>Fusibacter bizertensis strain WBS, isolated from littoral bottom sediments of the Arctic seas - biochemical and genomic analysis.</title>
        <authorList>
            <person name="Brioukhanov A.L."/>
        </authorList>
    </citation>
    <scope>NUCLEOTIDE SEQUENCE [LARGE SCALE GENOMIC DNA]</scope>
    <source>
        <strain evidence="2 3">WBS</strain>
    </source>
</reference>
<name>A0ABT6NHP1_9FIRM</name>
<keyword evidence="1" id="KW-0812">Transmembrane</keyword>
<keyword evidence="1" id="KW-1133">Transmembrane helix</keyword>
<dbReference type="RefSeq" id="WP_281095764.1">
    <property type="nucleotide sequence ID" value="NZ_JARYZI010000019.1"/>
</dbReference>
<keyword evidence="1" id="KW-0472">Membrane</keyword>
<feature type="transmembrane region" description="Helical" evidence="1">
    <location>
        <begin position="111"/>
        <end position="127"/>
    </location>
</feature>
<protein>
    <recommendedName>
        <fullName evidence="4">DUF2178 domain-containing protein</fullName>
    </recommendedName>
</protein>
<comment type="caution">
    <text evidence="2">The sequence shown here is derived from an EMBL/GenBank/DDBJ whole genome shotgun (WGS) entry which is preliminary data.</text>
</comment>
<evidence type="ECO:0000313" key="2">
    <source>
        <dbReference type="EMBL" id="MDH8679870.1"/>
    </source>
</evidence>
<feature type="transmembrane region" description="Helical" evidence="1">
    <location>
        <begin position="52"/>
        <end position="73"/>
    </location>
</feature>
<feature type="transmembrane region" description="Helical" evidence="1">
    <location>
        <begin position="133"/>
        <end position="152"/>
    </location>
</feature>
<proteinExistence type="predicted"/>
<organism evidence="2 3">
    <name type="scientific">Fusibacter bizertensis</name>
    <dbReference type="NCBI Taxonomy" id="1488331"/>
    <lineage>
        <taxon>Bacteria</taxon>
        <taxon>Bacillati</taxon>
        <taxon>Bacillota</taxon>
        <taxon>Clostridia</taxon>
        <taxon>Eubacteriales</taxon>
        <taxon>Eubacteriales Family XII. Incertae Sedis</taxon>
        <taxon>Fusibacter</taxon>
    </lineage>
</organism>